<feature type="signal peptide" evidence="1">
    <location>
        <begin position="1"/>
        <end position="24"/>
    </location>
</feature>
<accession>A0A9X6SS49</accession>
<dbReference type="RefSeq" id="WP_098007312.1">
    <property type="nucleotide sequence ID" value="NZ_NVMX01000264.1"/>
</dbReference>
<evidence type="ECO:0000256" key="1">
    <source>
        <dbReference type="SAM" id="SignalP"/>
    </source>
</evidence>
<evidence type="ECO:0000313" key="2">
    <source>
        <dbReference type="EMBL" id="PDZ94091.1"/>
    </source>
</evidence>
<comment type="caution">
    <text evidence="2">The sequence shown here is derived from an EMBL/GenBank/DDBJ whole genome shotgun (WGS) entry which is preliminary data.</text>
</comment>
<proteinExistence type="predicted"/>
<sequence length="122" mass="13248">MFKKLAVGALVTGLLLSSAVAVSAAEKPNENRKYTSGYSTLKSETHNNITIQVGSTAKNLYGINPRLYEGNFDLVDFWENGNGYSFSAKAIKKASSSRNNQVTILATHPSGDGDIYYHITVK</sequence>
<gene>
    <name evidence="2" type="ORF">CON36_35615</name>
</gene>
<evidence type="ECO:0000313" key="3">
    <source>
        <dbReference type="Proteomes" id="UP000219922"/>
    </source>
</evidence>
<feature type="chain" id="PRO_5040909250" description="Group-specific protein" evidence="1">
    <location>
        <begin position="25"/>
        <end position="122"/>
    </location>
</feature>
<dbReference type="Proteomes" id="UP000219922">
    <property type="component" value="Unassembled WGS sequence"/>
</dbReference>
<name>A0A9X6SS49_BACCE</name>
<keyword evidence="1" id="KW-0732">Signal</keyword>
<reference evidence="2 3" key="1">
    <citation type="submission" date="2017-09" db="EMBL/GenBank/DDBJ databases">
        <title>Large-scale bioinformatics analysis of Bacillus genomes uncovers conserved roles of natural products in bacterial physiology.</title>
        <authorList>
            <consortium name="Agbiome Team Llc"/>
            <person name="Bleich R.M."/>
            <person name="Grubbs K.J."/>
            <person name="Santa Maria K.C."/>
            <person name="Allen S.E."/>
            <person name="Farag S."/>
            <person name="Shank E.A."/>
            <person name="Bowers A."/>
        </authorList>
    </citation>
    <scope>NUCLEOTIDE SEQUENCE [LARGE SCALE GENOMIC DNA]</scope>
    <source>
        <strain evidence="2 3">AFS092789</strain>
    </source>
</reference>
<organism evidence="2 3">
    <name type="scientific">Bacillus cereus</name>
    <dbReference type="NCBI Taxonomy" id="1396"/>
    <lineage>
        <taxon>Bacteria</taxon>
        <taxon>Bacillati</taxon>
        <taxon>Bacillota</taxon>
        <taxon>Bacilli</taxon>
        <taxon>Bacillales</taxon>
        <taxon>Bacillaceae</taxon>
        <taxon>Bacillus</taxon>
        <taxon>Bacillus cereus group</taxon>
    </lineage>
</organism>
<protein>
    <recommendedName>
        <fullName evidence="4">Group-specific protein</fullName>
    </recommendedName>
</protein>
<dbReference type="AlphaFoldDB" id="A0A9X6SS49"/>
<evidence type="ECO:0008006" key="4">
    <source>
        <dbReference type="Google" id="ProtNLM"/>
    </source>
</evidence>
<dbReference type="EMBL" id="NVMX01000264">
    <property type="protein sequence ID" value="PDZ94091.1"/>
    <property type="molecule type" value="Genomic_DNA"/>
</dbReference>